<sequence>SQEMKDRNQSSCKLLSLYMLLTFNCSFITKYHLAAGSLSWATVLLAWRSLEEACGCLVSLGRSVTASASRGVPKAIHFLNSGRKQRSRVGAAGQRGSQEEMRSPINVGIFQRGLCWEITAVMQNMEYFCMKSK</sequence>
<keyword evidence="2" id="KW-1185">Reference proteome</keyword>
<dbReference type="Ensembl" id="ENSBOBT00000005916.1">
    <property type="protein sequence ID" value="ENSBOBP00000005760.1"/>
    <property type="gene ID" value="ENSBOBG00000003855.1"/>
</dbReference>
<evidence type="ECO:0000313" key="2">
    <source>
        <dbReference type="Proteomes" id="UP000694567"/>
    </source>
</evidence>
<name>A0A8C0ELQ2_BUBBB</name>
<evidence type="ECO:0000313" key="1">
    <source>
        <dbReference type="Ensembl" id="ENSBOBP00000005760.1"/>
    </source>
</evidence>
<dbReference type="AlphaFoldDB" id="A0A8C0ELQ2"/>
<reference evidence="1" key="1">
    <citation type="submission" date="2025-08" db="UniProtKB">
        <authorList>
            <consortium name="Ensembl"/>
        </authorList>
    </citation>
    <scope>IDENTIFICATION</scope>
</reference>
<organism evidence="1 2">
    <name type="scientific">Bubo bubo</name>
    <name type="common">Eurasian eagle-owl</name>
    <name type="synonym">Strix bubo</name>
    <dbReference type="NCBI Taxonomy" id="30461"/>
    <lineage>
        <taxon>Eukaryota</taxon>
        <taxon>Metazoa</taxon>
        <taxon>Chordata</taxon>
        <taxon>Craniata</taxon>
        <taxon>Vertebrata</taxon>
        <taxon>Euteleostomi</taxon>
        <taxon>Archelosauria</taxon>
        <taxon>Archosauria</taxon>
        <taxon>Dinosauria</taxon>
        <taxon>Saurischia</taxon>
        <taxon>Theropoda</taxon>
        <taxon>Coelurosauria</taxon>
        <taxon>Aves</taxon>
        <taxon>Neognathae</taxon>
        <taxon>Neoaves</taxon>
        <taxon>Telluraves</taxon>
        <taxon>Strigiformes</taxon>
        <taxon>Strigidae</taxon>
        <taxon>Bubo</taxon>
    </lineage>
</organism>
<dbReference type="Proteomes" id="UP000694567">
    <property type="component" value="Unplaced"/>
</dbReference>
<accession>A0A8C0ELQ2</accession>
<protein>
    <submittedName>
        <fullName evidence="1">Uncharacterized protein</fullName>
    </submittedName>
</protein>
<reference evidence="1" key="2">
    <citation type="submission" date="2025-09" db="UniProtKB">
        <authorList>
            <consortium name="Ensembl"/>
        </authorList>
    </citation>
    <scope>IDENTIFICATION</scope>
</reference>
<proteinExistence type="predicted"/>